<dbReference type="EMBL" id="CADCUT010000049">
    <property type="protein sequence ID" value="CAA9394284.1"/>
    <property type="molecule type" value="Genomic_DNA"/>
</dbReference>
<dbReference type="PANTHER" id="PTHR34094:SF1">
    <property type="entry name" value="PROTEIN FAM185A"/>
    <property type="match status" value="1"/>
</dbReference>
<proteinExistence type="predicted"/>
<reference evidence="2" key="1">
    <citation type="submission" date="2020-02" db="EMBL/GenBank/DDBJ databases">
        <authorList>
            <person name="Meier V. D."/>
        </authorList>
    </citation>
    <scope>NUCLEOTIDE SEQUENCE</scope>
    <source>
        <strain evidence="2">AVDCRST_MAG03</strain>
    </source>
</reference>
<protein>
    <recommendedName>
        <fullName evidence="1">DUF4097 domain-containing protein</fullName>
    </recommendedName>
</protein>
<feature type="domain" description="DUF4097" evidence="1">
    <location>
        <begin position="50"/>
        <end position="234"/>
    </location>
</feature>
<evidence type="ECO:0000313" key="2">
    <source>
        <dbReference type="EMBL" id="CAA9394284.1"/>
    </source>
</evidence>
<evidence type="ECO:0000259" key="1">
    <source>
        <dbReference type="Pfam" id="PF13349"/>
    </source>
</evidence>
<dbReference type="InterPro" id="IPR025164">
    <property type="entry name" value="Toastrack_DUF4097"/>
</dbReference>
<name>A0A6J4NPU1_9ACTN</name>
<accession>A0A6J4NPU1</accession>
<dbReference type="Pfam" id="PF13349">
    <property type="entry name" value="DUF4097"/>
    <property type="match status" value="1"/>
</dbReference>
<gene>
    <name evidence="2" type="ORF">AVDCRST_MAG03-820</name>
</gene>
<organism evidence="2">
    <name type="scientific">uncultured Rubrobacteraceae bacterium</name>
    <dbReference type="NCBI Taxonomy" id="349277"/>
    <lineage>
        <taxon>Bacteria</taxon>
        <taxon>Bacillati</taxon>
        <taxon>Actinomycetota</taxon>
        <taxon>Rubrobacteria</taxon>
        <taxon>Rubrobacterales</taxon>
        <taxon>Rubrobacteraceae</taxon>
        <taxon>environmental samples</taxon>
    </lineage>
</organism>
<dbReference type="Gene3D" id="2.160.20.120">
    <property type="match status" value="1"/>
</dbReference>
<dbReference type="PANTHER" id="PTHR34094">
    <property type="match status" value="1"/>
</dbReference>
<sequence length="240" mass="24722">MELNLPSGEAVFLPGGPGTVEVTVEGRQADEFVVEKLGGRILLRTPGSARSRWDSFDLTVRMPAGCELEVRAASADVRAEVELGSLRMEVASGDIVVGDVAEDAAVRSASGGVDLGGVSGDLTVNTASGDVRVREIRGRATLDSASGDVRVGEASGVLAVSSQSGDLEVGRYGGDDLECGSTSGDVRIGLPPGRDLAVDIDTISGEIHSDFPPEEGGGATARLRVKTVSGDVTLFRAIER</sequence>
<dbReference type="AlphaFoldDB" id="A0A6J4NPU1"/>